<dbReference type="EMBL" id="JMKJ01000593">
    <property type="protein sequence ID" value="KGG50195.1"/>
    <property type="molecule type" value="Genomic_DNA"/>
</dbReference>
<gene>
    <name evidence="6" type="ORF">DI09_80p130</name>
    <name evidence="5" type="ORF">DI09_82p140</name>
</gene>
<feature type="chain" id="PRO_5007384826" description="O-fucosyltransferase family protein" evidence="4">
    <location>
        <begin position="21"/>
        <end position="161"/>
    </location>
</feature>
<dbReference type="GeneID" id="25260922"/>
<proteinExistence type="predicted"/>
<keyword evidence="4" id="KW-0732">Signal</keyword>
<dbReference type="PANTHER" id="PTHR36050">
    <property type="entry name" value="O-FUCOSYLTRANSFERASE 30"/>
    <property type="match status" value="1"/>
</dbReference>
<dbReference type="EMBL" id="JMKJ01000591">
    <property type="protein sequence ID" value="KGG50219.1"/>
    <property type="molecule type" value="Genomic_DNA"/>
</dbReference>
<dbReference type="Gene3D" id="3.40.50.11340">
    <property type="match status" value="1"/>
</dbReference>
<keyword evidence="7" id="KW-1185">Reference proteome</keyword>
<dbReference type="VEuPathDB" id="MicrosporidiaDB:DI09_82p140"/>
<keyword evidence="2" id="KW-0294">Fucose metabolism</keyword>
<comment type="caution">
    <text evidence="5">The sequence shown here is derived from an EMBL/GenBank/DDBJ whole genome shotgun (WGS) entry which is preliminary data.</text>
</comment>
<organism evidence="5 7">
    <name type="scientific">Mitosporidium daphniae</name>
    <dbReference type="NCBI Taxonomy" id="1485682"/>
    <lineage>
        <taxon>Eukaryota</taxon>
        <taxon>Fungi</taxon>
        <taxon>Fungi incertae sedis</taxon>
        <taxon>Microsporidia</taxon>
        <taxon>Mitosporidium</taxon>
    </lineage>
</organism>
<sequence length="161" mass="18957">MNRIFLLLATLFLHVFPAPASKVPESRFALSRMNDSSIHFLKYLPHSGFSNQINELSNALLMARLLNRTLILPPFFLGERVTYPWKPFDRLNSTLSDAFRQFSSNLSHNFWTLLEVSEFFPQLADFKDVMAISYSNFKDRFPQPENLKSYILKDYTRYNYK</sequence>
<evidence type="ECO:0000256" key="4">
    <source>
        <dbReference type="SAM" id="SignalP"/>
    </source>
</evidence>
<dbReference type="GO" id="GO:0006004">
    <property type="term" value="P:fucose metabolic process"/>
    <property type="evidence" value="ECO:0007669"/>
    <property type="project" value="UniProtKB-KW"/>
</dbReference>
<keyword evidence="3" id="KW-0119">Carbohydrate metabolism</keyword>
<dbReference type="RefSeq" id="XP_013236646.1">
    <property type="nucleotide sequence ID" value="XM_013381192.1"/>
</dbReference>
<dbReference type="OrthoDB" id="1882547at2759"/>
<keyword evidence="1" id="KW-0808">Transferase</keyword>
<protein>
    <recommendedName>
        <fullName evidence="8">O-fucosyltransferase family protein</fullName>
    </recommendedName>
</protein>
<evidence type="ECO:0000256" key="1">
    <source>
        <dbReference type="ARBA" id="ARBA00022679"/>
    </source>
</evidence>
<feature type="signal peptide" evidence="4">
    <location>
        <begin position="1"/>
        <end position="20"/>
    </location>
</feature>
<evidence type="ECO:0000313" key="5">
    <source>
        <dbReference type="EMBL" id="KGG50195.1"/>
    </source>
</evidence>
<accession>A0A098VMJ6</accession>
<evidence type="ECO:0008006" key="8">
    <source>
        <dbReference type="Google" id="ProtNLM"/>
    </source>
</evidence>
<dbReference type="VEuPathDB" id="MicrosporidiaDB:DI09_80p130"/>
<dbReference type="Pfam" id="PF10250">
    <property type="entry name" value="O-FucT"/>
    <property type="match status" value="1"/>
</dbReference>
<evidence type="ECO:0000256" key="3">
    <source>
        <dbReference type="ARBA" id="ARBA00023277"/>
    </source>
</evidence>
<dbReference type="PANTHER" id="PTHR36050:SF1">
    <property type="entry name" value="O-FUCOSYLTRANSFERASE 30"/>
    <property type="match status" value="1"/>
</dbReference>
<dbReference type="GeneID" id="25260897"/>
<dbReference type="AlphaFoldDB" id="A0A098VMJ6"/>
<dbReference type="HOGENOM" id="CLU_1644129_0_0_1"/>
<dbReference type="GO" id="GO:0016740">
    <property type="term" value="F:transferase activity"/>
    <property type="evidence" value="ECO:0007669"/>
    <property type="project" value="UniProtKB-KW"/>
</dbReference>
<dbReference type="RefSeq" id="XP_013236622.1">
    <property type="nucleotide sequence ID" value="XM_013381168.1"/>
</dbReference>
<evidence type="ECO:0000256" key="2">
    <source>
        <dbReference type="ARBA" id="ARBA00023253"/>
    </source>
</evidence>
<reference evidence="5 7" key="1">
    <citation type="submission" date="2014-04" db="EMBL/GenBank/DDBJ databases">
        <title>A new species of microsporidia sheds light on the evolution of extreme parasitism.</title>
        <authorList>
            <person name="Haag K.L."/>
            <person name="James T.Y."/>
            <person name="Larsson R."/>
            <person name="Schaer T.M."/>
            <person name="Refardt D."/>
            <person name="Pombert J.-F."/>
            <person name="Ebert D."/>
        </authorList>
    </citation>
    <scope>NUCLEOTIDE SEQUENCE [LARGE SCALE GENOMIC DNA]</scope>
    <source>
        <strain evidence="5 7">UGP3</strain>
        <tissue evidence="5">Spores</tissue>
    </source>
</reference>
<name>A0A098VMJ6_9MICR</name>
<dbReference type="InterPro" id="IPR019378">
    <property type="entry name" value="GDP-Fuc_O-FucTrfase"/>
</dbReference>
<evidence type="ECO:0000313" key="7">
    <source>
        <dbReference type="Proteomes" id="UP000029725"/>
    </source>
</evidence>
<evidence type="ECO:0000313" key="6">
    <source>
        <dbReference type="EMBL" id="KGG50219.1"/>
    </source>
</evidence>
<dbReference type="Proteomes" id="UP000029725">
    <property type="component" value="Unassembled WGS sequence"/>
</dbReference>